<dbReference type="AlphaFoldDB" id="A0A6A0AHX2"/>
<feature type="non-terminal residue" evidence="1">
    <location>
        <position position="1"/>
    </location>
</feature>
<sequence>MKTSSGARCCALAASSCSSTSSTEAWVRSRHVSCARRVATELSAPGSRCRTKDTPNKIAIRHHAGW</sequence>
<dbReference type="EMBL" id="BLLF01006472">
    <property type="protein sequence ID" value="GFH32282.1"/>
    <property type="molecule type" value="Genomic_DNA"/>
</dbReference>
<accession>A0A6A0AHX2</accession>
<comment type="caution">
    <text evidence="1">The sequence shown here is derived from an EMBL/GenBank/DDBJ whole genome shotgun (WGS) entry which is preliminary data.</text>
</comment>
<keyword evidence="2" id="KW-1185">Reference proteome</keyword>
<proteinExistence type="predicted"/>
<gene>
    <name evidence="1" type="ORF">HaLaN_31478</name>
</gene>
<dbReference type="Proteomes" id="UP000485058">
    <property type="component" value="Unassembled WGS sequence"/>
</dbReference>
<name>A0A6A0AHX2_HAELA</name>
<reference evidence="1 2" key="1">
    <citation type="submission" date="2020-02" db="EMBL/GenBank/DDBJ databases">
        <title>Draft genome sequence of Haematococcus lacustris strain NIES-144.</title>
        <authorList>
            <person name="Morimoto D."/>
            <person name="Nakagawa S."/>
            <person name="Yoshida T."/>
            <person name="Sawayama S."/>
        </authorList>
    </citation>
    <scope>NUCLEOTIDE SEQUENCE [LARGE SCALE GENOMIC DNA]</scope>
    <source>
        <strain evidence="1 2">NIES-144</strain>
    </source>
</reference>
<protein>
    <submittedName>
        <fullName evidence="1">Uncharacterized protein</fullName>
    </submittedName>
</protein>
<evidence type="ECO:0000313" key="1">
    <source>
        <dbReference type="EMBL" id="GFH32282.1"/>
    </source>
</evidence>
<feature type="non-terminal residue" evidence="1">
    <location>
        <position position="66"/>
    </location>
</feature>
<evidence type="ECO:0000313" key="2">
    <source>
        <dbReference type="Proteomes" id="UP000485058"/>
    </source>
</evidence>
<organism evidence="1 2">
    <name type="scientific">Haematococcus lacustris</name>
    <name type="common">Green alga</name>
    <name type="synonym">Haematococcus pluvialis</name>
    <dbReference type="NCBI Taxonomy" id="44745"/>
    <lineage>
        <taxon>Eukaryota</taxon>
        <taxon>Viridiplantae</taxon>
        <taxon>Chlorophyta</taxon>
        <taxon>core chlorophytes</taxon>
        <taxon>Chlorophyceae</taxon>
        <taxon>CS clade</taxon>
        <taxon>Chlamydomonadales</taxon>
        <taxon>Haematococcaceae</taxon>
        <taxon>Haematococcus</taxon>
    </lineage>
</organism>